<dbReference type="InterPro" id="IPR004518">
    <property type="entry name" value="MazG-like_dom"/>
</dbReference>
<dbReference type="GO" id="GO:0008168">
    <property type="term" value="F:methyltransferase activity"/>
    <property type="evidence" value="ECO:0007669"/>
    <property type="project" value="InterPro"/>
</dbReference>
<protein>
    <submittedName>
        <fullName evidence="3">Nucleoside triphosphate pyrophosphohydrolase</fullName>
        <ecNumber evidence="3">3.6.1.9</ecNumber>
    </submittedName>
</protein>
<dbReference type="CDD" id="cd11528">
    <property type="entry name" value="NTP-PPase_MazG_Nterm"/>
    <property type="match status" value="1"/>
</dbReference>
<dbReference type="GO" id="GO:0046076">
    <property type="term" value="P:dTTP catabolic process"/>
    <property type="evidence" value="ECO:0007669"/>
    <property type="project" value="TreeGrafter"/>
</dbReference>
<dbReference type="InterPro" id="IPR011551">
    <property type="entry name" value="NTP_PyrPHydrolase_MazG"/>
</dbReference>
<dbReference type="GO" id="GO:0006950">
    <property type="term" value="P:response to stress"/>
    <property type="evidence" value="ECO:0007669"/>
    <property type="project" value="UniProtKB-ARBA"/>
</dbReference>
<dbReference type="PANTHER" id="PTHR30522">
    <property type="entry name" value="NUCLEOSIDE TRIPHOSPHATE PYROPHOSPHOHYDROLASE"/>
    <property type="match status" value="1"/>
</dbReference>
<dbReference type="InterPro" id="IPR035996">
    <property type="entry name" value="4pyrrol_Methylase_sf"/>
</dbReference>
<dbReference type="NCBIfam" id="TIGR00444">
    <property type="entry name" value="mazG"/>
    <property type="match status" value="1"/>
</dbReference>
<dbReference type="AlphaFoldDB" id="A0AB39BN95"/>
<dbReference type="RefSeq" id="WP_368502890.1">
    <property type="nucleotide sequence ID" value="NZ_CP162551.1"/>
</dbReference>
<dbReference type="NCBIfam" id="NF007113">
    <property type="entry name" value="PRK09562.1"/>
    <property type="match status" value="1"/>
</dbReference>
<dbReference type="GO" id="GO:0046061">
    <property type="term" value="P:dATP catabolic process"/>
    <property type="evidence" value="ECO:0007669"/>
    <property type="project" value="TreeGrafter"/>
</dbReference>
<dbReference type="GO" id="GO:0046052">
    <property type="term" value="P:UTP catabolic process"/>
    <property type="evidence" value="ECO:0007669"/>
    <property type="project" value="TreeGrafter"/>
</dbReference>
<dbReference type="FunFam" id="1.10.287.1080:FF:000001">
    <property type="entry name" value="Nucleoside triphosphate pyrophosphohydrolase"/>
    <property type="match status" value="1"/>
</dbReference>
<dbReference type="InterPro" id="IPR048015">
    <property type="entry name" value="NTP-PPase_MazG-like_N"/>
</dbReference>
<dbReference type="EMBL" id="CP162551">
    <property type="protein sequence ID" value="XDI35287.1"/>
    <property type="molecule type" value="Genomic_DNA"/>
</dbReference>
<evidence type="ECO:0000259" key="1">
    <source>
        <dbReference type="Pfam" id="PF00590"/>
    </source>
</evidence>
<dbReference type="InterPro" id="IPR048011">
    <property type="entry name" value="NTP-PPase_MazG-like_C"/>
</dbReference>
<dbReference type="FunFam" id="3.40.1010.10:FF:000008">
    <property type="entry name" value="Similar to nucleoside triphosphate pyrophosphohydrolase, MazG"/>
    <property type="match status" value="1"/>
</dbReference>
<reference evidence="3" key="1">
    <citation type="submission" date="2024-07" db="EMBL/GenBank/DDBJ databases">
        <title>Identification and characteristics of an arsenic-resistant bacterial isolate, which belongs to a novel species.</title>
        <authorList>
            <person name="Juszczyk A."/>
            <person name="Kowalczyk A."/>
            <person name="Was K."/>
            <person name="Kosowicz W."/>
            <person name="Budzyn A."/>
            <person name="Latowski D."/>
        </authorList>
    </citation>
    <scope>NUCLEOTIDE SEQUENCE</scope>
    <source>
        <strain evidence="3">As8PL</strain>
    </source>
</reference>
<accession>A0AB39BN95</accession>
<dbReference type="GO" id="GO:0047429">
    <property type="term" value="F:nucleoside triphosphate diphosphatase activity"/>
    <property type="evidence" value="ECO:0007669"/>
    <property type="project" value="UniProtKB-EC"/>
</dbReference>
<feature type="domain" description="NTP pyrophosphohydrolase MazG-like" evidence="2">
    <location>
        <begin position="254"/>
        <end position="327"/>
    </location>
</feature>
<dbReference type="Gene3D" id="1.10.287.1080">
    <property type="entry name" value="MazG-like"/>
    <property type="match status" value="2"/>
</dbReference>
<organism evidence="3">
    <name type="scientific">Alkalihalophilus sp. As8PL</name>
    <dbReference type="NCBI Taxonomy" id="3237103"/>
    <lineage>
        <taxon>Bacteria</taxon>
        <taxon>Bacillati</taxon>
        <taxon>Bacillota</taxon>
        <taxon>Bacilli</taxon>
        <taxon>Bacillales</taxon>
        <taxon>Bacillaceae</taxon>
        <taxon>Alkalihalophilus</taxon>
    </lineage>
</organism>
<feature type="domain" description="Tetrapyrrole methylase" evidence="1">
    <location>
        <begin position="4"/>
        <end position="206"/>
    </location>
</feature>
<keyword evidence="3" id="KW-0378">Hydrolase</keyword>
<gene>
    <name evidence="3" type="primary">mazG</name>
    <name evidence="3" type="ORF">AB3N04_11120</name>
</gene>
<evidence type="ECO:0000313" key="3">
    <source>
        <dbReference type="EMBL" id="XDI35287.1"/>
    </source>
</evidence>
<dbReference type="Pfam" id="PF03819">
    <property type="entry name" value="MazG"/>
    <property type="match status" value="2"/>
</dbReference>
<dbReference type="Gene3D" id="3.40.1010.10">
    <property type="entry name" value="Cobalt-precorrin-4 Transmethylase, Domain 1"/>
    <property type="match status" value="1"/>
</dbReference>
<dbReference type="FunFam" id="1.10.287.1080:FF:000003">
    <property type="entry name" value="Nucleoside triphosphate pyrophosphohydrolase"/>
    <property type="match status" value="1"/>
</dbReference>
<proteinExistence type="predicted"/>
<dbReference type="EC" id="3.6.1.9" evidence="3"/>
<dbReference type="InterPro" id="IPR035013">
    <property type="entry name" value="YabN_N"/>
</dbReference>
<dbReference type="GO" id="GO:0046047">
    <property type="term" value="P:TTP catabolic process"/>
    <property type="evidence" value="ECO:0007669"/>
    <property type="project" value="TreeGrafter"/>
</dbReference>
<name>A0AB39BN95_9BACI</name>
<dbReference type="PIRSF" id="PIRSF002845">
    <property type="entry name" value="Ttrprl_mtas_MazG"/>
    <property type="match status" value="1"/>
</dbReference>
<dbReference type="SUPFAM" id="SSF101386">
    <property type="entry name" value="all-alpha NTP pyrophosphatases"/>
    <property type="match status" value="2"/>
</dbReference>
<dbReference type="SUPFAM" id="SSF53790">
    <property type="entry name" value="Tetrapyrrole methylase"/>
    <property type="match status" value="1"/>
</dbReference>
<evidence type="ECO:0000259" key="2">
    <source>
        <dbReference type="Pfam" id="PF03819"/>
    </source>
</evidence>
<dbReference type="InterPro" id="IPR000878">
    <property type="entry name" value="4pyrrol_Mease"/>
</dbReference>
<dbReference type="InterPro" id="IPR014777">
    <property type="entry name" value="4pyrrole_Mease_sub1"/>
</dbReference>
<feature type="domain" description="NTP pyrophosphohydrolase MazG-like" evidence="2">
    <location>
        <begin position="397"/>
        <end position="453"/>
    </location>
</feature>
<dbReference type="CDD" id="cd11723">
    <property type="entry name" value="YabN_N_like"/>
    <property type="match status" value="1"/>
</dbReference>
<dbReference type="InterPro" id="IPR024180">
    <property type="entry name" value="Tetrapyrrole_Mease/MazG_pred"/>
</dbReference>
<dbReference type="GO" id="GO:0006203">
    <property type="term" value="P:dGTP catabolic process"/>
    <property type="evidence" value="ECO:0007669"/>
    <property type="project" value="TreeGrafter"/>
</dbReference>
<dbReference type="CDD" id="cd11529">
    <property type="entry name" value="NTP-PPase_MazG_Cterm"/>
    <property type="match status" value="1"/>
</dbReference>
<dbReference type="PANTHER" id="PTHR30522:SF0">
    <property type="entry name" value="NUCLEOSIDE TRIPHOSPHATE PYROPHOSPHOHYDROLASE"/>
    <property type="match status" value="1"/>
</dbReference>
<sequence>MNTISVIGLGAGELEQLPLGVYRHLKQTDQLFVRTKDHPVLTELQEEGVTFQSFDSIYEQHDQFEDVYQSIVKKLINESSKGSITYAVPGHPFVAERTIQLLIEIAGNQDVHLEFLGGQSFLDPMYNALKIDPIEGCQIVDGTALRRDELELTQHIIIVQVYDAMIASDVKLTLMERLPDDYEVIIATAVGSTAQQLTRVPLYELDHATTLNNLTAVYVPPVKDETLLNGEFTRLREVIATLRGPNGCPWDKEQTHQSLKKYLIEETYEVLEAIDEEDDDHLIEELGDILLQVMLHAQIGEDEGWFSIKDIVQSTSEKMIRRHPHVFGDKNVSNSVEVVDNWQQIKQAEKENQPTERESILNGIPNGLPALMIAEKLQKEAARVGFDWDEVGPMWDKLDEELKEFKEEVNNDHNENMQKELGDILFVIVNIARYYKLDSEEALRSTNRKFKNRFHYIEDQVSESGRSLTEHTLEELDAYWDEAKLNDK</sequence>
<dbReference type="GO" id="GO:0046081">
    <property type="term" value="P:dUTP catabolic process"/>
    <property type="evidence" value="ECO:0007669"/>
    <property type="project" value="TreeGrafter"/>
</dbReference>
<dbReference type="Pfam" id="PF00590">
    <property type="entry name" value="TP_methylase"/>
    <property type="match status" value="1"/>
</dbReference>